<proteinExistence type="predicted"/>
<evidence type="ECO:0000256" key="1">
    <source>
        <dbReference type="SAM" id="SignalP"/>
    </source>
</evidence>
<dbReference type="Proteomes" id="UP001500483">
    <property type="component" value="Unassembled WGS sequence"/>
</dbReference>
<evidence type="ECO:0000313" key="3">
    <source>
        <dbReference type="Proteomes" id="UP001500483"/>
    </source>
</evidence>
<feature type="signal peptide" evidence="1">
    <location>
        <begin position="1"/>
        <end position="27"/>
    </location>
</feature>
<reference evidence="3" key="1">
    <citation type="journal article" date="2019" name="Int. J. Syst. Evol. Microbiol.">
        <title>The Global Catalogue of Microorganisms (GCM) 10K type strain sequencing project: providing services to taxonomists for standard genome sequencing and annotation.</title>
        <authorList>
            <consortium name="The Broad Institute Genomics Platform"/>
            <consortium name="The Broad Institute Genome Sequencing Center for Infectious Disease"/>
            <person name="Wu L."/>
            <person name="Ma J."/>
        </authorList>
    </citation>
    <scope>NUCLEOTIDE SEQUENCE [LARGE SCALE GENOMIC DNA]</scope>
    <source>
        <strain evidence="3">JCM 9687</strain>
    </source>
</reference>
<accession>A0ABP6S2L5</accession>
<dbReference type="RefSeq" id="WP_258342827.1">
    <property type="nucleotide sequence ID" value="NZ_BAAAYK010000038.1"/>
</dbReference>
<dbReference type="EMBL" id="BAAAYK010000038">
    <property type="protein sequence ID" value="GAA3366110.1"/>
    <property type="molecule type" value="Genomic_DNA"/>
</dbReference>
<organism evidence="2 3">
    <name type="scientific">Saccharopolyspora gregorii</name>
    <dbReference type="NCBI Taxonomy" id="33914"/>
    <lineage>
        <taxon>Bacteria</taxon>
        <taxon>Bacillati</taxon>
        <taxon>Actinomycetota</taxon>
        <taxon>Actinomycetes</taxon>
        <taxon>Pseudonocardiales</taxon>
        <taxon>Pseudonocardiaceae</taxon>
        <taxon>Saccharopolyspora</taxon>
    </lineage>
</organism>
<gene>
    <name evidence="2" type="ORF">GCM10020366_68680</name>
</gene>
<feature type="chain" id="PRO_5045118035" evidence="1">
    <location>
        <begin position="28"/>
        <end position="122"/>
    </location>
</feature>
<keyword evidence="3" id="KW-1185">Reference proteome</keyword>
<name>A0ABP6S2L5_9PSEU</name>
<comment type="caution">
    <text evidence="2">The sequence shown here is derived from an EMBL/GenBank/DDBJ whole genome shotgun (WGS) entry which is preliminary data.</text>
</comment>
<protein>
    <submittedName>
        <fullName evidence="2">Uncharacterized protein</fullName>
    </submittedName>
</protein>
<keyword evidence="1" id="KW-0732">Signal</keyword>
<evidence type="ECO:0000313" key="2">
    <source>
        <dbReference type="EMBL" id="GAA3366110.1"/>
    </source>
</evidence>
<sequence>MNKTKRLLVAGAMMAGFAGTLTAPAVAAPAPADDASIAAVCGKTYTARTSWATTTFRVTCKSGKITVRGTVTDTKADGKCVRVSGKAGNKSFRSGKACPKGTSKSYGATGTGNSVRITLERL</sequence>